<dbReference type="GO" id="GO:0080019">
    <property type="term" value="F:alcohol-forming very long-chain fatty acyl-CoA reductase activity"/>
    <property type="evidence" value="ECO:0007669"/>
    <property type="project" value="InterPro"/>
</dbReference>
<reference evidence="2 3" key="1">
    <citation type="journal article" date="2019" name="Microb. Cell Fact.">
        <title>Exploring novel herbicidin analogues by transcriptional regulator overexpression and MS/MS molecular networking.</title>
        <authorList>
            <person name="Shi Y."/>
            <person name="Gu R."/>
            <person name="Li Y."/>
            <person name="Wang X."/>
            <person name="Ren W."/>
            <person name="Li X."/>
            <person name="Wang L."/>
            <person name="Xie Y."/>
            <person name="Hong B."/>
        </authorList>
    </citation>
    <scope>NUCLEOTIDE SEQUENCE [LARGE SCALE GENOMIC DNA]</scope>
    <source>
        <strain evidence="2 3">US-43</strain>
    </source>
</reference>
<evidence type="ECO:0000259" key="1">
    <source>
        <dbReference type="Pfam" id="PF07993"/>
    </source>
</evidence>
<evidence type="ECO:0000313" key="2">
    <source>
        <dbReference type="EMBL" id="KAB7837203.1"/>
    </source>
</evidence>
<gene>
    <name evidence="2" type="ORF">FRZ00_23460</name>
</gene>
<organism evidence="2 3">
    <name type="scientific">Streptomyces mobaraensis</name>
    <name type="common">Streptoverticillium mobaraense</name>
    <dbReference type="NCBI Taxonomy" id="35621"/>
    <lineage>
        <taxon>Bacteria</taxon>
        <taxon>Bacillati</taxon>
        <taxon>Actinomycetota</taxon>
        <taxon>Actinomycetes</taxon>
        <taxon>Kitasatosporales</taxon>
        <taxon>Streptomycetaceae</taxon>
        <taxon>Streptomyces</taxon>
    </lineage>
</organism>
<accession>A0A5N5W301</accession>
<comment type="caution">
    <text evidence="2">The sequence shown here is derived from an EMBL/GenBank/DDBJ whole genome shotgun (WGS) entry which is preliminary data.</text>
</comment>
<dbReference type="EMBL" id="VOKX01000097">
    <property type="protein sequence ID" value="KAB7837203.1"/>
    <property type="molecule type" value="Genomic_DNA"/>
</dbReference>
<dbReference type="PANTHER" id="PTHR11011">
    <property type="entry name" value="MALE STERILITY PROTEIN 2-RELATED"/>
    <property type="match status" value="1"/>
</dbReference>
<dbReference type="Proteomes" id="UP000327000">
    <property type="component" value="Unassembled WGS sequence"/>
</dbReference>
<evidence type="ECO:0000313" key="3">
    <source>
        <dbReference type="Proteomes" id="UP000327000"/>
    </source>
</evidence>
<dbReference type="PANTHER" id="PTHR11011:SF45">
    <property type="entry name" value="FATTY ACYL-COA REDUCTASE CG8306-RELATED"/>
    <property type="match status" value="1"/>
</dbReference>
<name>A0A5N5W301_STRMB</name>
<dbReference type="InterPro" id="IPR036291">
    <property type="entry name" value="NAD(P)-bd_dom_sf"/>
</dbReference>
<dbReference type="SUPFAM" id="SSF51735">
    <property type="entry name" value="NAD(P)-binding Rossmann-fold domains"/>
    <property type="match status" value="1"/>
</dbReference>
<dbReference type="RefSeq" id="WP_004954884.1">
    <property type="nucleotide sequence ID" value="NZ_JBFADJ010000003.1"/>
</dbReference>
<dbReference type="Pfam" id="PF07993">
    <property type="entry name" value="NAD_binding_4"/>
    <property type="match status" value="1"/>
</dbReference>
<dbReference type="InterPro" id="IPR026055">
    <property type="entry name" value="FAR"/>
</dbReference>
<feature type="domain" description="Thioester reductase (TE)" evidence="1">
    <location>
        <begin position="9"/>
        <end position="258"/>
    </location>
</feature>
<sequence length="374" mass="40999">MTHVPHHLVTGATGFVGGALVLELLARTDAEIHCVVRPRQDLSADERLRSALTTAAASYGITDLDEAIATRCHAVAGDLTAEACGVDAAALPEVEQVWHVAASLAYEEHRREEILRDNLGGTQHVLELARALKSPTFNYVSTAYVAGDRTGFIPAERVGEGVVSNNAYEHSKIQAERAVYAAGFERTRIFRPSIVIGHSRTFAATSFTGLYGFVKGLQKARSEVRATLGDMLVFRPLRLRATEDALVNFIPVDLVVSAAVGVALADGPTDVYHLANTEQPTVGDTLAELCDQLAIKHPHYVDSTDEFTLIDERVDERVEFYRSYVNGTKEFDVANVQKLLGDDDVLSHALPRERLAEFIGWYLEHHRARKGKNA</sequence>
<dbReference type="OrthoDB" id="5241256at2"/>
<proteinExistence type="predicted"/>
<dbReference type="Gene3D" id="3.40.50.720">
    <property type="entry name" value="NAD(P)-binding Rossmann-like Domain"/>
    <property type="match status" value="1"/>
</dbReference>
<keyword evidence="3" id="KW-1185">Reference proteome</keyword>
<dbReference type="GO" id="GO:0035336">
    <property type="term" value="P:long-chain fatty-acyl-CoA metabolic process"/>
    <property type="evidence" value="ECO:0007669"/>
    <property type="project" value="TreeGrafter"/>
</dbReference>
<protein>
    <submittedName>
        <fullName evidence="2">NAD-dependent epimerase/dehydratase family protein</fullName>
    </submittedName>
</protein>
<dbReference type="InterPro" id="IPR013120">
    <property type="entry name" value="FAR_NAD-bd"/>
</dbReference>
<dbReference type="AlphaFoldDB" id="A0A5N5W301"/>